<gene>
    <name evidence="1" type="ORF">B5M42_05560</name>
</gene>
<dbReference type="AlphaFoldDB" id="A0A4Y8Q798"/>
<dbReference type="EMBL" id="MYFO01000005">
    <property type="protein sequence ID" value="TFE90134.1"/>
    <property type="molecule type" value="Genomic_DNA"/>
</dbReference>
<name>A0A4Y8Q798_9BACL</name>
<proteinExistence type="predicted"/>
<dbReference type="RefSeq" id="WP_134750592.1">
    <property type="nucleotide sequence ID" value="NZ_MYFO02000001.1"/>
</dbReference>
<protein>
    <submittedName>
        <fullName evidence="1">Uncharacterized protein</fullName>
    </submittedName>
</protein>
<evidence type="ECO:0000313" key="1">
    <source>
        <dbReference type="EMBL" id="TFE90134.1"/>
    </source>
</evidence>
<sequence>MIYGASLGPFAKKGFGDRAFQTNVNKMIEALPVPPAVSNMDAIVLGPKDLVGALGRLLDTAIKKKHPDIKVLFFYQKDKEAELISGDVHKIKVDKVTPQSIQAGVEQVMEAQRIGGDHRVLASADERAFQPPVESTQAAEERADVGLKASEQRSFEETVLLSNAGSEAAATLETPVVHQAKALEQRVLEMGRYADFNFMRDALDTQLLANELVQENTQYAGVINMLETLDRQMMDIFKSAHIPAEVRFAQIRQLAVDRAAYKGIEGSIIAEKLSSVMTAIVQAAEATVETRIHTIREALDKVASVKEVFEDHGKLQALIDSRLALQMDLMELSKDIIEVYKAMDRSVAEVLKEVEQGLPSENAYLNEILKPTHTMFQPQNISAVTVRLIGDLQQNRISLSIMEDKLKSLINLVFKLCEEDAVIIEYQQKLIQLLRAQRVEDVVIVDNVIKNAIRLFVGPADTGRTATALTWSGVAARRQNTLLLDLTGNSKLRQYGVEPVSLDHFLQNRIEEPLVCIEGDVSDVERVETIVAELKMRLNYYAHIHVILDAGQTDLLQQLSPSALAVHFITDCSHRGNALLKQTISAFQEPNIAQKIILIDPPVEPSQLLPELGADPLLVKLIVLPRLQHIRACAFHRSKPYDSREVVDVFEEAFR</sequence>
<accession>A0A4Y8Q798</accession>
<organism evidence="1 2">
    <name type="scientific">Paenibacillus athensensis</name>
    <dbReference type="NCBI Taxonomy" id="1967502"/>
    <lineage>
        <taxon>Bacteria</taxon>
        <taxon>Bacillati</taxon>
        <taxon>Bacillota</taxon>
        <taxon>Bacilli</taxon>
        <taxon>Bacillales</taxon>
        <taxon>Paenibacillaceae</taxon>
        <taxon>Paenibacillus</taxon>
    </lineage>
</organism>
<dbReference type="Proteomes" id="UP000298246">
    <property type="component" value="Unassembled WGS sequence"/>
</dbReference>
<evidence type="ECO:0000313" key="2">
    <source>
        <dbReference type="Proteomes" id="UP000298246"/>
    </source>
</evidence>
<comment type="caution">
    <text evidence="1">The sequence shown here is derived from an EMBL/GenBank/DDBJ whole genome shotgun (WGS) entry which is preliminary data.</text>
</comment>
<reference evidence="1 2" key="1">
    <citation type="submission" date="2017-03" db="EMBL/GenBank/DDBJ databases">
        <title>Isolation of Levoglucosan Utilizing Bacteria.</title>
        <authorList>
            <person name="Arya A.S."/>
        </authorList>
    </citation>
    <scope>NUCLEOTIDE SEQUENCE [LARGE SCALE GENOMIC DNA]</scope>
    <source>
        <strain evidence="1 2">MEC069</strain>
    </source>
</reference>
<dbReference type="OrthoDB" id="2509546at2"/>
<keyword evidence="2" id="KW-1185">Reference proteome</keyword>